<proteinExistence type="predicted"/>
<reference evidence="1" key="1">
    <citation type="submission" date="2019-08" db="EMBL/GenBank/DDBJ databases">
        <authorList>
            <person name="Kucharzyk K."/>
            <person name="Murdoch R.W."/>
            <person name="Higgins S."/>
            <person name="Loffler F."/>
        </authorList>
    </citation>
    <scope>NUCLEOTIDE SEQUENCE</scope>
</reference>
<dbReference type="EMBL" id="VSSQ01008596">
    <property type="protein sequence ID" value="MPM39307.1"/>
    <property type="molecule type" value="Genomic_DNA"/>
</dbReference>
<accession>A0A644ZF22</accession>
<dbReference type="SUPFAM" id="SSF52540">
    <property type="entry name" value="P-loop containing nucleoside triphosphate hydrolases"/>
    <property type="match status" value="1"/>
</dbReference>
<dbReference type="EC" id="2.7.4.25" evidence="1"/>
<evidence type="ECO:0000313" key="1">
    <source>
        <dbReference type="EMBL" id="MPM39307.1"/>
    </source>
</evidence>
<dbReference type="Gene3D" id="3.40.50.300">
    <property type="entry name" value="P-loop containing nucleotide triphosphate hydrolases"/>
    <property type="match status" value="1"/>
</dbReference>
<comment type="caution">
    <text evidence="1">The sequence shown here is derived from an EMBL/GenBank/DDBJ whole genome shotgun (WGS) entry which is preliminary data.</text>
</comment>
<sequence length="200" mass="22953">MKKTIITISRQYGSGGRKIAEALAKKLEIPLYDNEVISLAAKESGLNEKVFKNPDDVPSSNLLYSISMLGPTKEQYGIPLYEKIFMVQSDAMRALAQKGSCVMLGRCGDYVLKDVEDCTHIFICASLKERVKRAKEDYGLSEENIEKKVLNVDKRRETYYNYHTNQKWGYPSNYHLVINTDHLEINDIIKLIESYMELKK</sequence>
<protein>
    <submittedName>
        <fullName evidence="1">Cytidylate kinase</fullName>
        <ecNumber evidence="1">2.7.4.25</ecNumber>
    </submittedName>
</protein>
<organism evidence="1">
    <name type="scientific">bioreactor metagenome</name>
    <dbReference type="NCBI Taxonomy" id="1076179"/>
    <lineage>
        <taxon>unclassified sequences</taxon>
        <taxon>metagenomes</taxon>
        <taxon>ecological metagenomes</taxon>
    </lineage>
</organism>
<name>A0A644ZF22_9ZZZZ</name>
<dbReference type="GO" id="GO:0016301">
    <property type="term" value="F:kinase activity"/>
    <property type="evidence" value="ECO:0007669"/>
    <property type="project" value="UniProtKB-KW"/>
</dbReference>
<keyword evidence="1" id="KW-0808">Transferase</keyword>
<dbReference type="AlphaFoldDB" id="A0A644ZF22"/>
<keyword evidence="1" id="KW-0418">Kinase</keyword>
<gene>
    <name evidence="1" type="primary">cmk_39</name>
    <name evidence="1" type="ORF">SDC9_85940</name>
</gene>
<dbReference type="Pfam" id="PF13189">
    <property type="entry name" value="Cytidylate_kin2"/>
    <property type="match status" value="1"/>
</dbReference>
<dbReference type="InterPro" id="IPR027417">
    <property type="entry name" value="P-loop_NTPase"/>
</dbReference>